<dbReference type="InterPro" id="IPR044730">
    <property type="entry name" value="RNase_H-like_dom_plant"/>
</dbReference>
<feature type="region of interest" description="Disordered" evidence="1">
    <location>
        <begin position="55"/>
        <end position="74"/>
    </location>
</feature>
<feature type="non-terminal residue" evidence="3">
    <location>
        <position position="1"/>
    </location>
</feature>
<dbReference type="Proteomes" id="UP000324897">
    <property type="component" value="Chromosome 7"/>
</dbReference>
<evidence type="ECO:0000313" key="4">
    <source>
        <dbReference type="Proteomes" id="UP000324897"/>
    </source>
</evidence>
<keyword evidence="4" id="KW-1185">Reference proteome</keyword>
<name>A0A5J9UBL2_9POAL</name>
<organism evidence="3 4">
    <name type="scientific">Eragrostis curvula</name>
    <name type="common">weeping love grass</name>
    <dbReference type="NCBI Taxonomy" id="38414"/>
    <lineage>
        <taxon>Eukaryota</taxon>
        <taxon>Viridiplantae</taxon>
        <taxon>Streptophyta</taxon>
        <taxon>Embryophyta</taxon>
        <taxon>Tracheophyta</taxon>
        <taxon>Spermatophyta</taxon>
        <taxon>Magnoliopsida</taxon>
        <taxon>Liliopsida</taxon>
        <taxon>Poales</taxon>
        <taxon>Poaceae</taxon>
        <taxon>PACMAD clade</taxon>
        <taxon>Chloridoideae</taxon>
        <taxon>Eragrostideae</taxon>
        <taxon>Eragrostidinae</taxon>
        <taxon>Eragrostis</taxon>
    </lineage>
</organism>
<dbReference type="GO" id="GO:0004523">
    <property type="term" value="F:RNA-DNA hybrid ribonuclease activity"/>
    <property type="evidence" value="ECO:0007669"/>
    <property type="project" value="InterPro"/>
</dbReference>
<sequence>MLLTTAPHAATPSDAQPGIQVRFEFEISAAYKRGHLKARGWQHIAGCRHRAKGWLHPSFPPRRRSSPAPATTACSCRRRRARSRRRLPQAASSWCDGRRLLLDGSSLTSSAPCTTYDGTDRASIGRVVLSFAEKTEHSTVGIVEARALIRGLRLARGLGLSMVMAEGDDLVLVQLLRGEEMQTRIPVAMQQEIVALLRCFPGHDVRHVYREGNQVAHTLCRQAYAYPGVWAGALVPSVVWAMAEDDRRGVAHERAVLRARRGQEGETERSEKDDRCNNVCSKQRGKRATAMETGRRLATGT</sequence>
<dbReference type="InterPro" id="IPR053151">
    <property type="entry name" value="RNase_H-like"/>
</dbReference>
<dbReference type="PANTHER" id="PTHR47723">
    <property type="entry name" value="OS05G0353850 PROTEIN"/>
    <property type="match status" value="1"/>
</dbReference>
<accession>A0A5J9UBL2</accession>
<dbReference type="Gramene" id="TVU20601">
    <property type="protein sequence ID" value="TVU20601"/>
    <property type="gene ID" value="EJB05_36815"/>
</dbReference>
<dbReference type="InterPro" id="IPR002156">
    <property type="entry name" value="RNaseH_domain"/>
</dbReference>
<dbReference type="GO" id="GO:0003676">
    <property type="term" value="F:nucleic acid binding"/>
    <property type="evidence" value="ECO:0007669"/>
    <property type="project" value="InterPro"/>
</dbReference>
<evidence type="ECO:0000256" key="1">
    <source>
        <dbReference type="SAM" id="MobiDB-lite"/>
    </source>
</evidence>
<dbReference type="OrthoDB" id="597234at2759"/>
<comment type="caution">
    <text evidence="3">The sequence shown here is derived from an EMBL/GenBank/DDBJ whole genome shotgun (WGS) entry which is preliminary data.</text>
</comment>
<feature type="domain" description="RNase H type-1" evidence="2">
    <location>
        <begin position="121"/>
        <end position="223"/>
    </location>
</feature>
<dbReference type="Pfam" id="PF13456">
    <property type="entry name" value="RVT_3"/>
    <property type="match status" value="1"/>
</dbReference>
<dbReference type="SUPFAM" id="SSF53098">
    <property type="entry name" value="Ribonuclease H-like"/>
    <property type="match status" value="1"/>
</dbReference>
<dbReference type="InterPro" id="IPR012337">
    <property type="entry name" value="RNaseH-like_sf"/>
</dbReference>
<dbReference type="AlphaFoldDB" id="A0A5J9UBL2"/>
<evidence type="ECO:0000259" key="2">
    <source>
        <dbReference type="Pfam" id="PF13456"/>
    </source>
</evidence>
<evidence type="ECO:0000313" key="3">
    <source>
        <dbReference type="EMBL" id="TVU20601.1"/>
    </source>
</evidence>
<feature type="region of interest" description="Disordered" evidence="1">
    <location>
        <begin position="259"/>
        <end position="301"/>
    </location>
</feature>
<feature type="compositionally biased region" description="Basic and acidic residues" evidence="1">
    <location>
        <begin position="259"/>
        <end position="276"/>
    </location>
</feature>
<proteinExistence type="predicted"/>
<reference evidence="3 4" key="1">
    <citation type="journal article" date="2019" name="Sci. Rep.">
        <title>A high-quality genome of Eragrostis curvula grass provides insights into Poaceae evolution and supports new strategies to enhance forage quality.</title>
        <authorList>
            <person name="Carballo J."/>
            <person name="Santos B.A.C.M."/>
            <person name="Zappacosta D."/>
            <person name="Garbus I."/>
            <person name="Selva J.P."/>
            <person name="Gallo C.A."/>
            <person name="Diaz A."/>
            <person name="Albertini E."/>
            <person name="Caccamo M."/>
            <person name="Echenique V."/>
        </authorList>
    </citation>
    <scope>NUCLEOTIDE SEQUENCE [LARGE SCALE GENOMIC DNA]</scope>
    <source>
        <strain evidence="4">cv. Victoria</strain>
        <tissue evidence="3">Leaf</tissue>
    </source>
</reference>
<dbReference type="PANTHER" id="PTHR47723:SF17">
    <property type="entry name" value="OS05G0353850 PROTEIN"/>
    <property type="match status" value="1"/>
</dbReference>
<protein>
    <recommendedName>
        <fullName evidence="2">RNase H type-1 domain-containing protein</fullName>
    </recommendedName>
</protein>
<dbReference type="InterPro" id="IPR036397">
    <property type="entry name" value="RNaseH_sf"/>
</dbReference>
<dbReference type="Gene3D" id="3.30.420.10">
    <property type="entry name" value="Ribonuclease H-like superfamily/Ribonuclease H"/>
    <property type="match status" value="1"/>
</dbReference>
<dbReference type="EMBL" id="RWGY01000029">
    <property type="protein sequence ID" value="TVU20601.1"/>
    <property type="molecule type" value="Genomic_DNA"/>
</dbReference>
<gene>
    <name evidence="3" type="ORF">EJB05_36815</name>
</gene>
<dbReference type="CDD" id="cd06222">
    <property type="entry name" value="RNase_H_like"/>
    <property type="match status" value="1"/>
</dbReference>